<proteinExistence type="predicted"/>
<evidence type="ECO:0000313" key="2">
    <source>
        <dbReference type="Proteomes" id="UP001583177"/>
    </source>
</evidence>
<dbReference type="Proteomes" id="UP001583177">
    <property type="component" value="Unassembled WGS sequence"/>
</dbReference>
<keyword evidence="2" id="KW-1185">Reference proteome</keyword>
<accession>A0ABR3WAT5</accession>
<comment type="caution">
    <text evidence="1">The sequence shown here is derived from an EMBL/GenBank/DDBJ whole genome shotgun (WGS) entry which is preliminary data.</text>
</comment>
<sequence length="147" mass="15087">MTGAKHDSSGPSKGQVHGAQGVATRLAVLRHTQGVPPQALAPEALRHGAEVFVQAERHLFGRPGAQTSAVGPNMRYGHVGPRAGEYGKAAERPGGVLAGFDGLQNGNVIKEAMYGKASYGKVYAGVRMISVGFGLAADLAGIGLMVL</sequence>
<name>A0ABR3WAT5_9PEZI</name>
<protein>
    <submittedName>
        <fullName evidence="1">Uncharacterized protein</fullName>
    </submittedName>
</protein>
<dbReference type="EMBL" id="JAWRVE010000112">
    <property type="protein sequence ID" value="KAL1857561.1"/>
    <property type="molecule type" value="Genomic_DNA"/>
</dbReference>
<organism evidence="1 2">
    <name type="scientific">Diaporthe australafricana</name>
    <dbReference type="NCBI Taxonomy" id="127596"/>
    <lineage>
        <taxon>Eukaryota</taxon>
        <taxon>Fungi</taxon>
        <taxon>Dikarya</taxon>
        <taxon>Ascomycota</taxon>
        <taxon>Pezizomycotina</taxon>
        <taxon>Sordariomycetes</taxon>
        <taxon>Sordariomycetidae</taxon>
        <taxon>Diaporthales</taxon>
        <taxon>Diaporthaceae</taxon>
        <taxon>Diaporthe</taxon>
    </lineage>
</organism>
<reference evidence="1 2" key="1">
    <citation type="journal article" date="2024" name="IMA Fungus">
        <title>IMA Genome - F19 : A genome assembly and annotation guide to empower mycologists, including annotated draft genome sequences of Ceratocystis pirilliformis, Diaporthe australafricana, Fusarium ophioides, Paecilomyces lecythidis, and Sporothrix stenoceras.</title>
        <authorList>
            <person name="Aylward J."/>
            <person name="Wilson A.M."/>
            <person name="Visagie C.M."/>
            <person name="Spraker J."/>
            <person name="Barnes I."/>
            <person name="Buitendag C."/>
            <person name="Ceriani C."/>
            <person name="Del Mar Angel L."/>
            <person name="du Plessis D."/>
            <person name="Fuchs T."/>
            <person name="Gasser K."/>
            <person name="Kramer D."/>
            <person name="Li W."/>
            <person name="Munsamy K."/>
            <person name="Piso A."/>
            <person name="Price J.L."/>
            <person name="Sonnekus B."/>
            <person name="Thomas C."/>
            <person name="van der Nest A."/>
            <person name="van Dijk A."/>
            <person name="van Heerden A."/>
            <person name="van Vuuren N."/>
            <person name="Yilmaz N."/>
            <person name="Duong T.A."/>
            <person name="van der Merwe N.A."/>
            <person name="Wingfield M.J."/>
            <person name="Wingfield B.D."/>
        </authorList>
    </citation>
    <scope>NUCLEOTIDE SEQUENCE [LARGE SCALE GENOMIC DNA]</scope>
    <source>
        <strain evidence="1 2">CMW 18300</strain>
    </source>
</reference>
<gene>
    <name evidence="1" type="ORF">Daus18300_010320</name>
</gene>
<evidence type="ECO:0000313" key="1">
    <source>
        <dbReference type="EMBL" id="KAL1857561.1"/>
    </source>
</evidence>